<reference evidence="2" key="1">
    <citation type="journal article" date="2022" name="bioRxiv">
        <title>Sequencing and chromosome-scale assembly of the giantPleurodeles waltlgenome.</title>
        <authorList>
            <person name="Brown T."/>
            <person name="Elewa A."/>
            <person name="Iarovenko S."/>
            <person name="Subramanian E."/>
            <person name="Araus A.J."/>
            <person name="Petzold A."/>
            <person name="Susuki M."/>
            <person name="Suzuki K.-i.T."/>
            <person name="Hayashi T."/>
            <person name="Toyoda A."/>
            <person name="Oliveira C."/>
            <person name="Osipova E."/>
            <person name="Leigh N.D."/>
            <person name="Simon A."/>
            <person name="Yun M.H."/>
        </authorList>
    </citation>
    <scope>NUCLEOTIDE SEQUENCE</scope>
    <source>
        <strain evidence="2">20211129_DDA</strain>
        <tissue evidence="2">Liver</tissue>
    </source>
</reference>
<evidence type="ECO:0000313" key="3">
    <source>
        <dbReference type="Proteomes" id="UP001066276"/>
    </source>
</evidence>
<comment type="caution">
    <text evidence="2">The sequence shown here is derived from an EMBL/GenBank/DDBJ whole genome shotgun (WGS) entry which is preliminary data.</text>
</comment>
<gene>
    <name evidence="2" type="ORF">NDU88_004843</name>
</gene>
<organism evidence="2 3">
    <name type="scientific">Pleurodeles waltl</name>
    <name type="common">Iberian ribbed newt</name>
    <dbReference type="NCBI Taxonomy" id="8319"/>
    <lineage>
        <taxon>Eukaryota</taxon>
        <taxon>Metazoa</taxon>
        <taxon>Chordata</taxon>
        <taxon>Craniata</taxon>
        <taxon>Vertebrata</taxon>
        <taxon>Euteleostomi</taxon>
        <taxon>Amphibia</taxon>
        <taxon>Batrachia</taxon>
        <taxon>Caudata</taxon>
        <taxon>Salamandroidea</taxon>
        <taxon>Salamandridae</taxon>
        <taxon>Pleurodelinae</taxon>
        <taxon>Pleurodeles</taxon>
    </lineage>
</organism>
<feature type="region of interest" description="Disordered" evidence="1">
    <location>
        <begin position="1"/>
        <end position="22"/>
    </location>
</feature>
<accession>A0AAV7MUN3</accession>
<evidence type="ECO:0000256" key="1">
    <source>
        <dbReference type="SAM" id="MobiDB-lite"/>
    </source>
</evidence>
<protein>
    <submittedName>
        <fullName evidence="2">Uncharacterized protein</fullName>
    </submittedName>
</protein>
<sequence>MCRRREVSWLLPRPSQPPPTNVLTQEHCSRAVRWAEHAHRAAQVSSITTAMPLSHRAWLADIHDMAPYERLSYKLNDQLQKLEKDCGSFLRG</sequence>
<dbReference type="AlphaFoldDB" id="A0AAV7MUN3"/>
<dbReference type="EMBL" id="JANPWB010000013">
    <property type="protein sequence ID" value="KAJ1107453.1"/>
    <property type="molecule type" value="Genomic_DNA"/>
</dbReference>
<name>A0AAV7MUN3_PLEWA</name>
<dbReference type="Proteomes" id="UP001066276">
    <property type="component" value="Chromosome 9"/>
</dbReference>
<keyword evidence="3" id="KW-1185">Reference proteome</keyword>
<evidence type="ECO:0000313" key="2">
    <source>
        <dbReference type="EMBL" id="KAJ1107453.1"/>
    </source>
</evidence>
<proteinExistence type="predicted"/>